<dbReference type="AlphaFoldDB" id="A0A9D4XWU1"/>
<proteinExistence type="predicted"/>
<dbReference type="Gramene" id="Psat03G0197400-T1">
    <property type="protein sequence ID" value="KAI5426375.1"/>
    <property type="gene ID" value="KIW84_031974"/>
</dbReference>
<gene>
    <name evidence="1" type="ORF">KIW84_031974</name>
</gene>
<comment type="caution">
    <text evidence="1">The sequence shown here is derived from an EMBL/GenBank/DDBJ whole genome shotgun (WGS) entry which is preliminary data.</text>
</comment>
<organism evidence="1 2">
    <name type="scientific">Pisum sativum</name>
    <name type="common">Garden pea</name>
    <name type="synonym">Lathyrus oleraceus</name>
    <dbReference type="NCBI Taxonomy" id="3888"/>
    <lineage>
        <taxon>Eukaryota</taxon>
        <taxon>Viridiplantae</taxon>
        <taxon>Streptophyta</taxon>
        <taxon>Embryophyta</taxon>
        <taxon>Tracheophyta</taxon>
        <taxon>Spermatophyta</taxon>
        <taxon>Magnoliopsida</taxon>
        <taxon>eudicotyledons</taxon>
        <taxon>Gunneridae</taxon>
        <taxon>Pentapetalae</taxon>
        <taxon>rosids</taxon>
        <taxon>fabids</taxon>
        <taxon>Fabales</taxon>
        <taxon>Fabaceae</taxon>
        <taxon>Papilionoideae</taxon>
        <taxon>50 kb inversion clade</taxon>
        <taxon>NPAAA clade</taxon>
        <taxon>Hologalegina</taxon>
        <taxon>IRL clade</taxon>
        <taxon>Fabeae</taxon>
        <taxon>Lathyrus</taxon>
    </lineage>
</organism>
<dbReference type="EMBL" id="JAMSHJ010000003">
    <property type="protein sequence ID" value="KAI5426375.1"/>
    <property type="molecule type" value="Genomic_DNA"/>
</dbReference>
<dbReference type="Proteomes" id="UP001058974">
    <property type="component" value="Chromosome 3"/>
</dbReference>
<accession>A0A9D4XWU1</accession>
<reference evidence="1 2" key="1">
    <citation type="journal article" date="2022" name="Nat. Genet.">
        <title>Improved pea reference genome and pan-genome highlight genomic features and evolutionary characteristics.</title>
        <authorList>
            <person name="Yang T."/>
            <person name="Liu R."/>
            <person name="Luo Y."/>
            <person name="Hu S."/>
            <person name="Wang D."/>
            <person name="Wang C."/>
            <person name="Pandey M.K."/>
            <person name="Ge S."/>
            <person name="Xu Q."/>
            <person name="Li N."/>
            <person name="Li G."/>
            <person name="Huang Y."/>
            <person name="Saxena R.K."/>
            <person name="Ji Y."/>
            <person name="Li M."/>
            <person name="Yan X."/>
            <person name="He Y."/>
            <person name="Liu Y."/>
            <person name="Wang X."/>
            <person name="Xiang C."/>
            <person name="Varshney R.K."/>
            <person name="Ding H."/>
            <person name="Gao S."/>
            <person name="Zong X."/>
        </authorList>
    </citation>
    <scope>NUCLEOTIDE SEQUENCE [LARGE SCALE GENOMIC DNA]</scope>
    <source>
        <strain evidence="1 2">cv. Zhongwan 6</strain>
    </source>
</reference>
<name>A0A9D4XWU1_PEA</name>
<evidence type="ECO:0000313" key="1">
    <source>
        <dbReference type="EMBL" id="KAI5426375.1"/>
    </source>
</evidence>
<sequence length="101" mass="11652">MPSSDGEYAEDDKPEPSHAFEGDLVELSLLPMYPYHIVRHIWDTEDRDSLKFINNERKITGLPHPNEKWFQAALSLFGTKNLCMTGYITVIHDMLNAFVEI</sequence>
<keyword evidence="2" id="KW-1185">Reference proteome</keyword>
<evidence type="ECO:0000313" key="2">
    <source>
        <dbReference type="Proteomes" id="UP001058974"/>
    </source>
</evidence>
<protein>
    <submittedName>
        <fullName evidence="1">Uncharacterized protein</fullName>
    </submittedName>
</protein>